<dbReference type="VEuPathDB" id="FungiDB:ASPSYDRAFT_94686"/>
<evidence type="ECO:0000313" key="3">
    <source>
        <dbReference type="Proteomes" id="UP000184356"/>
    </source>
</evidence>
<dbReference type="AlphaFoldDB" id="A0A1L9T1Z9"/>
<dbReference type="GeneID" id="63769079"/>
<dbReference type="RefSeq" id="XP_040697290.1">
    <property type="nucleotide sequence ID" value="XM_040853006.1"/>
</dbReference>
<dbReference type="Proteomes" id="UP000184356">
    <property type="component" value="Unassembled WGS sequence"/>
</dbReference>
<gene>
    <name evidence="2" type="ORF">ASPSYDRAFT_94686</name>
</gene>
<dbReference type="EMBL" id="KV878597">
    <property type="protein sequence ID" value="OJJ53484.1"/>
    <property type="molecule type" value="Genomic_DNA"/>
</dbReference>
<sequence>MDPAHQHNSLPELTESGLLQKARASSAAGHDRLPDWVPDWFRDRAPGSPTEMGGNLDAVTLSSRSSKSTLSSPGRGRSFARREKDRRPLSKFRILNGLNAGRIADEAACGSQTLAGTSITLTMSDGCVEVLTGEEFIRGKYGERGMAFVANIISALDCDNGRYEDDDLALTTSKTEIAVWLSESVHHLWNLVLWLSLTFRQPKANTLCLSTCKAGGSCATLRKLSQVDLDSTHCWFHLFESGLIAVQPDTVRSGRESMFLQVDFNLMLQIAAVEYPLLVEEGLVLVGYSTALVPVKLVDDKTILWHLEVANHDSQIKMHELSAIKGIWLKFKTLGALKSKRALVDQTDHLEFVWRKPAVYSHINCALQLGGQAGLTFDITINTLRFSATRNYLQCLNSSSSEQIIVYDVGESKAWLVPLICVFHEMLLTYWRGIPESFRQPNIPVAQPASDGAEATYAALVNCGGSIVQKSEGDRLKIRDLILSFSTNVSRITLQRPSRTEIYGYEFMDILENSSKSDLKRCKISKSGLPWIPLLDHFHCLFCSGLGDAIRGSRGSGYDSPCNQLPKGNDWLATSIHSIEN</sequence>
<keyword evidence="3" id="KW-1185">Reference proteome</keyword>
<feature type="compositionally biased region" description="Basic and acidic residues" evidence="1">
    <location>
        <begin position="29"/>
        <end position="45"/>
    </location>
</feature>
<accession>A0A1L9T1Z9</accession>
<dbReference type="OrthoDB" id="1577640at2759"/>
<feature type="compositionally biased region" description="Polar residues" evidence="1">
    <location>
        <begin position="1"/>
        <end position="11"/>
    </location>
</feature>
<feature type="region of interest" description="Disordered" evidence="1">
    <location>
        <begin position="1"/>
        <end position="85"/>
    </location>
</feature>
<dbReference type="STRING" id="1036612.A0A1L9T1Z9"/>
<name>A0A1L9T1Z9_9EURO</name>
<evidence type="ECO:0000313" key="2">
    <source>
        <dbReference type="EMBL" id="OJJ53484.1"/>
    </source>
</evidence>
<reference evidence="3" key="1">
    <citation type="journal article" date="2017" name="Genome Biol.">
        <title>Comparative genomics reveals high biological diversity and specific adaptations in the industrially and medically important fungal genus Aspergillus.</title>
        <authorList>
            <person name="de Vries R.P."/>
            <person name="Riley R."/>
            <person name="Wiebenga A."/>
            <person name="Aguilar-Osorio G."/>
            <person name="Amillis S."/>
            <person name="Uchima C.A."/>
            <person name="Anderluh G."/>
            <person name="Asadollahi M."/>
            <person name="Askin M."/>
            <person name="Barry K."/>
            <person name="Battaglia E."/>
            <person name="Bayram O."/>
            <person name="Benocci T."/>
            <person name="Braus-Stromeyer S.A."/>
            <person name="Caldana C."/>
            <person name="Canovas D."/>
            <person name="Cerqueira G.C."/>
            <person name="Chen F."/>
            <person name="Chen W."/>
            <person name="Choi C."/>
            <person name="Clum A."/>
            <person name="Dos Santos R.A."/>
            <person name="Damasio A.R."/>
            <person name="Diallinas G."/>
            <person name="Emri T."/>
            <person name="Fekete E."/>
            <person name="Flipphi M."/>
            <person name="Freyberg S."/>
            <person name="Gallo A."/>
            <person name="Gournas C."/>
            <person name="Habgood R."/>
            <person name="Hainaut M."/>
            <person name="Harispe M.L."/>
            <person name="Henrissat B."/>
            <person name="Hilden K.S."/>
            <person name="Hope R."/>
            <person name="Hossain A."/>
            <person name="Karabika E."/>
            <person name="Karaffa L."/>
            <person name="Karanyi Z."/>
            <person name="Krasevec N."/>
            <person name="Kuo A."/>
            <person name="Kusch H."/>
            <person name="LaButti K."/>
            <person name="Lagendijk E.L."/>
            <person name="Lapidus A."/>
            <person name="Levasseur A."/>
            <person name="Lindquist E."/>
            <person name="Lipzen A."/>
            <person name="Logrieco A.F."/>
            <person name="MacCabe A."/>
            <person name="Maekelae M.R."/>
            <person name="Malavazi I."/>
            <person name="Melin P."/>
            <person name="Meyer V."/>
            <person name="Mielnichuk N."/>
            <person name="Miskei M."/>
            <person name="Molnar A.P."/>
            <person name="Mule G."/>
            <person name="Ngan C.Y."/>
            <person name="Orejas M."/>
            <person name="Orosz E."/>
            <person name="Ouedraogo J.P."/>
            <person name="Overkamp K.M."/>
            <person name="Park H.-S."/>
            <person name="Perrone G."/>
            <person name="Piumi F."/>
            <person name="Punt P.J."/>
            <person name="Ram A.F."/>
            <person name="Ramon A."/>
            <person name="Rauscher S."/>
            <person name="Record E."/>
            <person name="Riano-Pachon D.M."/>
            <person name="Robert V."/>
            <person name="Roehrig J."/>
            <person name="Ruller R."/>
            <person name="Salamov A."/>
            <person name="Salih N.S."/>
            <person name="Samson R.A."/>
            <person name="Sandor E."/>
            <person name="Sanguinetti M."/>
            <person name="Schuetze T."/>
            <person name="Sepcic K."/>
            <person name="Shelest E."/>
            <person name="Sherlock G."/>
            <person name="Sophianopoulou V."/>
            <person name="Squina F.M."/>
            <person name="Sun H."/>
            <person name="Susca A."/>
            <person name="Todd R.B."/>
            <person name="Tsang A."/>
            <person name="Unkles S.E."/>
            <person name="van de Wiele N."/>
            <person name="van Rossen-Uffink D."/>
            <person name="Oliveira J.V."/>
            <person name="Vesth T.C."/>
            <person name="Visser J."/>
            <person name="Yu J.-H."/>
            <person name="Zhou M."/>
            <person name="Andersen M.R."/>
            <person name="Archer D.B."/>
            <person name="Baker S.E."/>
            <person name="Benoit I."/>
            <person name="Brakhage A.A."/>
            <person name="Braus G.H."/>
            <person name="Fischer R."/>
            <person name="Frisvad J.C."/>
            <person name="Goldman G.H."/>
            <person name="Houbraken J."/>
            <person name="Oakley B."/>
            <person name="Pocsi I."/>
            <person name="Scazzocchio C."/>
            <person name="Seiboth B."/>
            <person name="vanKuyk P.A."/>
            <person name="Wortman J."/>
            <person name="Dyer P.S."/>
            <person name="Grigoriev I.V."/>
        </authorList>
    </citation>
    <scope>NUCLEOTIDE SEQUENCE [LARGE SCALE GENOMIC DNA]</scope>
    <source>
        <strain evidence="3">CBS 593.65</strain>
    </source>
</reference>
<evidence type="ECO:0000256" key="1">
    <source>
        <dbReference type="SAM" id="MobiDB-lite"/>
    </source>
</evidence>
<proteinExistence type="predicted"/>
<protein>
    <submittedName>
        <fullName evidence="2">Uncharacterized protein</fullName>
    </submittedName>
</protein>
<organism evidence="2 3">
    <name type="scientific">Aspergillus sydowii CBS 593.65</name>
    <dbReference type="NCBI Taxonomy" id="1036612"/>
    <lineage>
        <taxon>Eukaryota</taxon>
        <taxon>Fungi</taxon>
        <taxon>Dikarya</taxon>
        <taxon>Ascomycota</taxon>
        <taxon>Pezizomycotina</taxon>
        <taxon>Eurotiomycetes</taxon>
        <taxon>Eurotiomycetidae</taxon>
        <taxon>Eurotiales</taxon>
        <taxon>Aspergillaceae</taxon>
        <taxon>Aspergillus</taxon>
        <taxon>Aspergillus subgen. Nidulantes</taxon>
    </lineage>
</organism>
<feature type="compositionally biased region" description="Low complexity" evidence="1">
    <location>
        <begin position="60"/>
        <end position="72"/>
    </location>
</feature>